<evidence type="ECO:0000313" key="1">
    <source>
        <dbReference type="EMBL" id="AMB99335.1"/>
    </source>
</evidence>
<proteinExistence type="predicted"/>
<reference evidence="2" key="2">
    <citation type="submission" date="2016-01" db="EMBL/GenBank/DDBJ databases">
        <title>Six Aerococcus type strain genome sequencing and assembly using PacBio and Illumina Hiseq.</title>
        <authorList>
            <person name="Carkaci D."/>
            <person name="Dargis R."/>
            <person name="Nielsen X.C."/>
            <person name="Skovgaard O."/>
            <person name="Fuursted K."/>
            <person name="Christensen J.J."/>
        </authorList>
    </citation>
    <scope>NUCLEOTIDE SEQUENCE [LARGE SCALE GENOMIC DNA]</scope>
    <source>
        <strain evidence="2">CCUG42038B</strain>
    </source>
</reference>
<organism evidence="1 2">
    <name type="scientific">Aerococcus urinaehominis</name>
    <dbReference type="NCBI Taxonomy" id="128944"/>
    <lineage>
        <taxon>Bacteria</taxon>
        <taxon>Bacillati</taxon>
        <taxon>Bacillota</taxon>
        <taxon>Bacilli</taxon>
        <taxon>Lactobacillales</taxon>
        <taxon>Aerococcaceae</taxon>
        <taxon>Aerococcus</taxon>
    </lineage>
</organism>
<dbReference type="AlphaFoldDB" id="A0A0X8FL73"/>
<reference evidence="1 2" key="1">
    <citation type="journal article" date="2016" name="Genome Announc.">
        <title>Complete Genome Sequences of Aerococcus christensenii CCUG 28831T, Aerococcus sanguinicola CCUG 43001T, Aerococcus urinae CCUG 36881T, Aerococcus urinaeequi CCUG 28094T, Aerococcus urinaehominis CCUG 42038 BT, and Aerococcus viridans CCUG 4311T.</title>
        <authorList>
            <person name="Carkaci D."/>
            <person name="Dargis R."/>
            <person name="Nielsen X.C."/>
            <person name="Skovgaard O."/>
            <person name="Fuursted K."/>
            <person name="Christensen J.J."/>
        </authorList>
    </citation>
    <scope>NUCLEOTIDE SEQUENCE [LARGE SCALE GENOMIC DNA]</scope>
    <source>
        <strain evidence="1 2">CCUG42038B</strain>
    </source>
</reference>
<dbReference type="OrthoDB" id="3190733at2"/>
<gene>
    <name evidence="1" type="ORF">AWM75_04665</name>
</gene>
<dbReference type="Proteomes" id="UP000062260">
    <property type="component" value="Chromosome"/>
</dbReference>
<keyword evidence="2" id="KW-1185">Reference proteome</keyword>
<evidence type="ECO:0000313" key="2">
    <source>
        <dbReference type="Proteomes" id="UP000062260"/>
    </source>
</evidence>
<name>A0A0X8FL73_9LACT</name>
<dbReference type="RefSeq" id="WP_067978861.1">
    <property type="nucleotide sequence ID" value="NZ_CP014163.1"/>
</dbReference>
<dbReference type="KEGG" id="auh:AWM75_04665"/>
<protein>
    <submittedName>
        <fullName evidence="1">Uncharacterized protein</fullName>
    </submittedName>
</protein>
<dbReference type="EMBL" id="CP014163">
    <property type="protein sequence ID" value="AMB99335.1"/>
    <property type="molecule type" value="Genomic_DNA"/>
</dbReference>
<sequence length="128" mass="14649">MDLIGQLAQNRADLHDALAYREEIEDWQDDLASFGISLDHLADQSPKHEDTRQRAINISEKSAGHPPITKPLYQKKRLPIKLTAEFNQVSQKVIQGSKTFIISVIILFKEEYHLLVGWIKGEDENDLL</sequence>
<dbReference type="STRING" id="128944.AWM75_04665"/>
<accession>A0A0X8FL73</accession>